<organism evidence="3 4">
    <name type="scientific">Flavobacterium myungsuense</name>
    <dbReference type="NCBI Taxonomy" id="651823"/>
    <lineage>
        <taxon>Bacteria</taxon>
        <taxon>Pseudomonadati</taxon>
        <taxon>Bacteroidota</taxon>
        <taxon>Flavobacteriia</taxon>
        <taxon>Flavobacteriales</taxon>
        <taxon>Flavobacteriaceae</taxon>
        <taxon>Flavobacterium</taxon>
    </lineage>
</organism>
<evidence type="ECO:0000256" key="1">
    <source>
        <dbReference type="SAM" id="Phobius"/>
    </source>
</evidence>
<dbReference type="InterPro" id="IPR025178">
    <property type="entry name" value="Lnb_N"/>
</dbReference>
<keyword evidence="1" id="KW-0812">Transmembrane</keyword>
<evidence type="ECO:0000313" key="3">
    <source>
        <dbReference type="EMBL" id="MFD0983543.1"/>
    </source>
</evidence>
<feature type="transmembrane region" description="Helical" evidence="1">
    <location>
        <begin position="297"/>
        <end position="315"/>
    </location>
</feature>
<reference evidence="4" key="1">
    <citation type="journal article" date="2019" name="Int. J. Syst. Evol. Microbiol.">
        <title>The Global Catalogue of Microorganisms (GCM) 10K type strain sequencing project: providing services to taxonomists for standard genome sequencing and annotation.</title>
        <authorList>
            <consortium name="The Broad Institute Genomics Platform"/>
            <consortium name="The Broad Institute Genome Sequencing Center for Infectious Disease"/>
            <person name="Wu L."/>
            <person name="Ma J."/>
        </authorList>
    </citation>
    <scope>NUCLEOTIDE SEQUENCE [LARGE SCALE GENOMIC DNA]</scope>
    <source>
        <strain evidence="4">CECT 7649</strain>
    </source>
</reference>
<dbReference type="Proteomes" id="UP001597051">
    <property type="component" value="Unassembled WGS sequence"/>
</dbReference>
<name>A0ABW3IZA6_9FLAO</name>
<sequence>MVKKFLFFISLFVAVNGYSQLTPITKNTRVSVLTVGTADESHSLYGHTAIRINDNTTGFDFIYNYGMFDFQTENFVLKFVKGDMQYFAAAYPYSDFEYSYRIENRSIFEQVLNLSLEEKEKLFEKLGASLNPNTKFYTYKFIDRNCTTKVVDVLNEVLQKKPIVNRISDNKKTYRTVLYPYAIDHFYQKLGINIIFGSKVDQQASKIFLPFDLYENLKNTTYRGKPLVTESKTLFNANRTRPGFSFLDSIYSLIGILLLFIIFKSEKITLFFFGVLGFLGLFFIWAGLYSFHEELLWNYNVFLFNPLYLFLIYFIVKNNLKWIKITSILCLGFLVIYLLYMLNKVHLPIVLPIVVTSVFLLVKVSQKKNLLPSVK</sequence>
<accession>A0ABW3IZA6</accession>
<dbReference type="EMBL" id="JBHTIZ010000011">
    <property type="protein sequence ID" value="MFD0983543.1"/>
    <property type="molecule type" value="Genomic_DNA"/>
</dbReference>
<evidence type="ECO:0000259" key="2">
    <source>
        <dbReference type="Pfam" id="PF13387"/>
    </source>
</evidence>
<feature type="transmembrane region" description="Helical" evidence="1">
    <location>
        <begin position="322"/>
        <end position="340"/>
    </location>
</feature>
<protein>
    <submittedName>
        <fullName evidence="3">DUF4105 domain-containing protein</fullName>
    </submittedName>
</protein>
<comment type="caution">
    <text evidence="3">The sequence shown here is derived from an EMBL/GenBank/DDBJ whole genome shotgun (WGS) entry which is preliminary data.</text>
</comment>
<dbReference type="Pfam" id="PF13387">
    <property type="entry name" value="Lnb_N"/>
    <property type="match status" value="1"/>
</dbReference>
<feature type="domain" description="Lnb N-terminal periplasmic" evidence="2">
    <location>
        <begin position="29"/>
        <end position="160"/>
    </location>
</feature>
<feature type="transmembrane region" description="Helical" evidence="1">
    <location>
        <begin position="243"/>
        <end position="263"/>
    </location>
</feature>
<gene>
    <name evidence="3" type="ORF">ACFQ0S_03540</name>
</gene>
<keyword evidence="1" id="KW-1133">Transmembrane helix</keyword>
<dbReference type="RefSeq" id="WP_379753927.1">
    <property type="nucleotide sequence ID" value="NZ_JBHSYB010000012.1"/>
</dbReference>
<evidence type="ECO:0000313" key="4">
    <source>
        <dbReference type="Proteomes" id="UP001597051"/>
    </source>
</evidence>
<proteinExistence type="predicted"/>
<keyword evidence="4" id="KW-1185">Reference proteome</keyword>
<feature type="transmembrane region" description="Helical" evidence="1">
    <location>
        <begin position="346"/>
        <end position="365"/>
    </location>
</feature>
<feature type="transmembrane region" description="Helical" evidence="1">
    <location>
        <begin position="270"/>
        <end position="291"/>
    </location>
</feature>
<keyword evidence="1" id="KW-0472">Membrane</keyword>